<dbReference type="Proteomes" id="UP001346149">
    <property type="component" value="Unassembled WGS sequence"/>
</dbReference>
<dbReference type="AlphaFoldDB" id="A0AAN7LNB2"/>
<reference evidence="2 3" key="1">
    <citation type="journal article" date="2023" name="Hortic Res">
        <title>Pangenome of water caltrop reveals structural variations and asymmetric subgenome divergence after allopolyploidization.</title>
        <authorList>
            <person name="Zhang X."/>
            <person name="Chen Y."/>
            <person name="Wang L."/>
            <person name="Yuan Y."/>
            <person name="Fang M."/>
            <person name="Shi L."/>
            <person name="Lu R."/>
            <person name="Comes H.P."/>
            <person name="Ma Y."/>
            <person name="Chen Y."/>
            <person name="Huang G."/>
            <person name="Zhou Y."/>
            <person name="Zheng Z."/>
            <person name="Qiu Y."/>
        </authorList>
    </citation>
    <scope>NUCLEOTIDE SEQUENCE [LARGE SCALE GENOMIC DNA]</scope>
    <source>
        <strain evidence="2">F231</strain>
    </source>
</reference>
<name>A0AAN7LNB2_TRANT</name>
<dbReference type="EMBL" id="JAXQNO010000011">
    <property type="protein sequence ID" value="KAK4789060.1"/>
    <property type="molecule type" value="Genomic_DNA"/>
</dbReference>
<accession>A0AAN7LNB2</accession>
<evidence type="ECO:0000313" key="2">
    <source>
        <dbReference type="EMBL" id="KAK4789060.1"/>
    </source>
</evidence>
<gene>
    <name evidence="2" type="ORF">SAY86_020379</name>
</gene>
<protein>
    <submittedName>
        <fullName evidence="2">Uncharacterized protein</fullName>
    </submittedName>
</protein>
<organism evidence="2 3">
    <name type="scientific">Trapa natans</name>
    <name type="common">Water chestnut</name>
    <dbReference type="NCBI Taxonomy" id="22666"/>
    <lineage>
        <taxon>Eukaryota</taxon>
        <taxon>Viridiplantae</taxon>
        <taxon>Streptophyta</taxon>
        <taxon>Embryophyta</taxon>
        <taxon>Tracheophyta</taxon>
        <taxon>Spermatophyta</taxon>
        <taxon>Magnoliopsida</taxon>
        <taxon>eudicotyledons</taxon>
        <taxon>Gunneridae</taxon>
        <taxon>Pentapetalae</taxon>
        <taxon>rosids</taxon>
        <taxon>malvids</taxon>
        <taxon>Myrtales</taxon>
        <taxon>Lythraceae</taxon>
        <taxon>Trapa</taxon>
    </lineage>
</organism>
<evidence type="ECO:0000256" key="1">
    <source>
        <dbReference type="SAM" id="MobiDB-lite"/>
    </source>
</evidence>
<comment type="caution">
    <text evidence="2">The sequence shown here is derived from an EMBL/GenBank/DDBJ whole genome shotgun (WGS) entry which is preliminary data.</text>
</comment>
<keyword evidence="3" id="KW-1185">Reference proteome</keyword>
<feature type="region of interest" description="Disordered" evidence="1">
    <location>
        <begin position="60"/>
        <end position="126"/>
    </location>
</feature>
<proteinExistence type="predicted"/>
<sequence>MSDANRTSALCEEWRHYDESMTSRIGFSSMAAPSFGGRRKPPQLVGMSVEVLRRTKLVPNHRLVSTGGSSAEKGGVTPPRRQRASQLSSPISTWGRMSYQNRHDTDPVENFQGSGNVSSSESAWIR</sequence>
<feature type="compositionally biased region" description="Polar residues" evidence="1">
    <location>
        <begin position="111"/>
        <end position="126"/>
    </location>
</feature>
<evidence type="ECO:0000313" key="3">
    <source>
        <dbReference type="Proteomes" id="UP001346149"/>
    </source>
</evidence>